<gene>
    <name evidence="1" type="ORF">OUZ56_032468</name>
</gene>
<name>A0ABR0B9F2_9CRUS</name>
<evidence type="ECO:0000313" key="1">
    <source>
        <dbReference type="EMBL" id="KAK4045060.1"/>
    </source>
</evidence>
<reference evidence="1 2" key="1">
    <citation type="journal article" date="2023" name="Nucleic Acids Res.">
        <title>The hologenome of Daphnia magna reveals possible DNA methylation and microbiome-mediated evolution of the host genome.</title>
        <authorList>
            <person name="Chaturvedi A."/>
            <person name="Li X."/>
            <person name="Dhandapani V."/>
            <person name="Marshall H."/>
            <person name="Kissane S."/>
            <person name="Cuenca-Cambronero M."/>
            <person name="Asole G."/>
            <person name="Calvet F."/>
            <person name="Ruiz-Romero M."/>
            <person name="Marangio P."/>
            <person name="Guigo R."/>
            <person name="Rago D."/>
            <person name="Mirbahai L."/>
            <person name="Eastwood N."/>
            <person name="Colbourne J.K."/>
            <person name="Zhou J."/>
            <person name="Mallon E."/>
            <person name="Orsini L."/>
        </authorList>
    </citation>
    <scope>NUCLEOTIDE SEQUENCE [LARGE SCALE GENOMIC DNA]</scope>
    <source>
        <strain evidence="1">LRV0_1</strain>
    </source>
</reference>
<comment type="caution">
    <text evidence="1">The sequence shown here is derived from an EMBL/GenBank/DDBJ whole genome shotgun (WGS) entry which is preliminary data.</text>
</comment>
<evidence type="ECO:0000313" key="2">
    <source>
        <dbReference type="Proteomes" id="UP001234178"/>
    </source>
</evidence>
<protein>
    <submittedName>
        <fullName evidence="1">Uncharacterized protein</fullName>
    </submittedName>
</protein>
<proteinExistence type="predicted"/>
<dbReference type="Proteomes" id="UP001234178">
    <property type="component" value="Unassembled WGS sequence"/>
</dbReference>
<organism evidence="1 2">
    <name type="scientific">Daphnia magna</name>
    <dbReference type="NCBI Taxonomy" id="35525"/>
    <lineage>
        <taxon>Eukaryota</taxon>
        <taxon>Metazoa</taxon>
        <taxon>Ecdysozoa</taxon>
        <taxon>Arthropoda</taxon>
        <taxon>Crustacea</taxon>
        <taxon>Branchiopoda</taxon>
        <taxon>Diplostraca</taxon>
        <taxon>Cladocera</taxon>
        <taxon>Anomopoda</taxon>
        <taxon>Daphniidae</taxon>
        <taxon>Daphnia</taxon>
    </lineage>
</organism>
<sequence>MAPPSPVVTAFLGWNEKQPASPKEPAAPFAFRAPSAHAASSIHGSLYSAAIAEISATFASWPNVWTTRIAFVRRASSRFANVFASVSRSACGETLKVSGSMSTNTGSAPRSAMTLAVDSHEAAVQFETATTCSVPMCGFSAASKAATSAPCTKKPVRRTRETASTSLSSIDGTLRRIISPPRTNWRCGGSPLRGPLVPQNQAISWLLRRPEREVRRRRRRVQHG</sequence>
<accession>A0ABR0B9F2</accession>
<keyword evidence="2" id="KW-1185">Reference proteome</keyword>
<dbReference type="EMBL" id="JAOYFB010000041">
    <property type="protein sequence ID" value="KAK4045060.1"/>
    <property type="molecule type" value="Genomic_DNA"/>
</dbReference>